<protein>
    <recommendedName>
        <fullName evidence="4">Glycosyltransferase RgtA/B/C/D-like domain-containing protein</fullName>
    </recommendedName>
</protein>
<feature type="transmembrane region" description="Helical" evidence="1">
    <location>
        <begin position="179"/>
        <end position="209"/>
    </location>
</feature>
<feature type="transmembrane region" description="Helical" evidence="1">
    <location>
        <begin position="385"/>
        <end position="404"/>
    </location>
</feature>
<feature type="transmembrane region" description="Helical" evidence="1">
    <location>
        <begin position="148"/>
        <end position="167"/>
    </location>
</feature>
<feature type="transmembrane region" description="Helical" evidence="1">
    <location>
        <begin position="325"/>
        <end position="342"/>
    </location>
</feature>
<keyword evidence="1" id="KW-1133">Transmembrane helix</keyword>
<comment type="caution">
    <text evidence="2">The sequence shown here is derived from an EMBL/GenBank/DDBJ whole genome shotgun (WGS) entry which is preliminary data.</text>
</comment>
<keyword evidence="1" id="KW-0812">Transmembrane</keyword>
<feature type="transmembrane region" description="Helical" evidence="1">
    <location>
        <begin position="295"/>
        <end position="313"/>
    </location>
</feature>
<evidence type="ECO:0000256" key="1">
    <source>
        <dbReference type="SAM" id="Phobius"/>
    </source>
</evidence>
<gene>
    <name evidence="2" type="ORF">LKD47_10785</name>
</gene>
<feature type="transmembrane region" description="Helical" evidence="1">
    <location>
        <begin position="66"/>
        <end position="87"/>
    </location>
</feature>
<evidence type="ECO:0000313" key="3">
    <source>
        <dbReference type="Proteomes" id="UP001198893"/>
    </source>
</evidence>
<accession>A0AAW4WKE6</accession>
<dbReference type="RefSeq" id="WP_227710459.1">
    <property type="nucleotide sequence ID" value="NZ_JAJEQW010000011.1"/>
</dbReference>
<dbReference type="EMBL" id="JAJEQW010000011">
    <property type="protein sequence ID" value="MCC2242783.1"/>
    <property type="molecule type" value="Genomic_DNA"/>
</dbReference>
<feature type="transmembrane region" description="Helical" evidence="1">
    <location>
        <begin position="354"/>
        <end position="373"/>
    </location>
</feature>
<name>A0AAW4WKE6_9FIRM</name>
<organism evidence="2 3">
    <name type="scientific">Roseburia amylophila</name>
    <dbReference type="NCBI Taxonomy" id="2981794"/>
    <lineage>
        <taxon>Bacteria</taxon>
        <taxon>Bacillati</taxon>
        <taxon>Bacillota</taxon>
        <taxon>Clostridia</taxon>
        <taxon>Lachnospirales</taxon>
        <taxon>Lachnospiraceae</taxon>
        <taxon>Roseburia</taxon>
    </lineage>
</organism>
<sequence>MEKTNQTLKRGYLICLFLALTIWSMATTSGSGPDEAMKYDICNYIASHGKLPDGTDPALRNPIWGISYGFTPILSYMISGVFLKIAFLFTTNVYWLYVAVRFTSVLSITGMAYLMFQIGEYLFQTNRSRFLFVMSGTLLPQVMYLGSYLNNDSFALFTIAWIIYAWLRGRDRHWDWKSCILLGTGIGLCALSYYNAYGYLLMSIPFFFISYWKERQIEGEEKRTDMHRMFRMAAVIAIVAILLAGWWFIRSAILYDGDFLGLRTTDKYGEMYAQPGFRPSERPTPYHQGWSWHQMLFTSGWLRTSLISFIGILRTCDWNLMGRGYLGIGILFLAGIIGYLAGGWKRKIFSSDRLLHITFLICMVIPCGLSIYYSFYSDYQPQGRYLMPMLIPLLYFVTTGLTLVLEKIPQKVNRMLYGGIYMFFILISAASFYYVHALI</sequence>
<evidence type="ECO:0000313" key="2">
    <source>
        <dbReference type="EMBL" id="MCC2242783.1"/>
    </source>
</evidence>
<feature type="transmembrane region" description="Helical" evidence="1">
    <location>
        <begin position="229"/>
        <end position="249"/>
    </location>
</feature>
<dbReference type="Proteomes" id="UP001198893">
    <property type="component" value="Unassembled WGS sequence"/>
</dbReference>
<feature type="transmembrane region" description="Helical" evidence="1">
    <location>
        <begin position="416"/>
        <end position="435"/>
    </location>
</feature>
<feature type="transmembrane region" description="Helical" evidence="1">
    <location>
        <begin position="94"/>
        <end position="116"/>
    </location>
</feature>
<evidence type="ECO:0008006" key="4">
    <source>
        <dbReference type="Google" id="ProtNLM"/>
    </source>
</evidence>
<dbReference type="AlphaFoldDB" id="A0AAW4WKE6"/>
<keyword evidence="1" id="KW-0472">Membrane</keyword>
<reference evidence="2" key="1">
    <citation type="submission" date="2021-10" db="EMBL/GenBank/DDBJ databases">
        <title>Anaerobic single-cell dispensing facilitates the cultivation of human gut bacteria.</title>
        <authorList>
            <person name="Afrizal A."/>
        </authorList>
    </citation>
    <scope>NUCLEOTIDE SEQUENCE</scope>
    <source>
        <strain evidence="2">CLA-AA-H204</strain>
    </source>
</reference>
<proteinExistence type="predicted"/>
<feature type="transmembrane region" description="Helical" evidence="1">
    <location>
        <begin position="12"/>
        <end position="30"/>
    </location>
</feature>